<dbReference type="PROSITE" id="PS51192">
    <property type="entry name" value="HELICASE_ATP_BIND_1"/>
    <property type="match status" value="1"/>
</dbReference>
<dbReference type="InterPro" id="IPR006935">
    <property type="entry name" value="Helicase/UvrB_N"/>
</dbReference>
<dbReference type="CDD" id="cd18799">
    <property type="entry name" value="SF2_C_EcoAI-like"/>
    <property type="match status" value="1"/>
</dbReference>
<keyword evidence="3" id="KW-1185">Reference proteome</keyword>
<dbReference type="InterPro" id="IPR013670">
    <property type="entry name" value="EcoEI_R_C_dom"/>
</dbReference>
<keyword evidence="2" id="KW-0067">ATP-binding</keyword>
<dbReference type="Pfam" id="PF04851">
    <property type="entry name" value="ResIII"/>
    <property type="match status" value="1"/>
</dbReference>
<dbReference type="RefSeq" id="WP_217679978.1">
    <property type="nucleotide sequence ID" value="NZ_JAHRGL010000011.1"/>
</dbReference>
<feature type="domain" description="Helicase ATP-binding" evidence="1">
    <location>
        <begin position="179"/>
        <end position="339"/>
    </location>
</feature>
<dbReference type="Pfam" id="PF00271">
    <property type="entry name" value="Helicase_C"/>
    <property type="match status" value="1"/>
</dbReference>
<dbReference type="PANTHER" id="PTHR47396">
    <property type="entry name" value="TYPE I RESTRICTION ENZYME ECOKI R PROTEIN"/>
    <property type="match status" value="1"/>
</dbReference>
<dbReference type="NCBIfam" id="NF046051">
    <property type="entry name" value="restrict_EcoAI"/>
    <property type="match status" value="1"/>
</dbReference>
<dbReference type="InterPro" id="IPR050742">
    <property type="entry name" value="Helicase_Restrict-Modif_Enz"/>
</dbReference>
<evidence type="ECO:0000313" key="3">
    <source>
        <dbReference type="Proteomes" id="UP000813068"/>
    </source>
</evidence>
<dbReference type="Pfam" id="PF04313">
    <property type="entry name" value="HSDR_N"/>
    <property type="match status" value="1"/>
</dbReference>
<evidence type="ECO:0000313" key="2">
    <source>
        <dbReference type="EMBL" id="MBV2132071.1"/>
    </source>
</evidence>
<dbReference type="PANTHER" id="PTHR47396:SF1">
    <property type="entry name" value="ATP-DEPENDENT HELICASE IRC3-RELATED"/>
    <property type="match status" value="1"/>
</dbReference>
<dbReference type="CDD" id="cd18032">
    <property type="entry name" value="DEXHc_RE_I_III_res"/>
    <property type="match status" value="1"/>
</dbReference>
<name>A0ABS6MUQ6_9GAMM</name>
<proteinExistence type="predicted"/>
<sequence length="789" mass="89688">MDKKSLTERDICTKFITPAIQQAGWDIHKQVREEVSFTKGRIIVRGKLHSRGEAKRADYVLYHQPNVPIAVIEAKDNKHSVGAGMQQAQGYADALDVPFVFSSNGDGFLFHDRTGTCAQLETELSLQQFPSPDELWQRYCQWKGLEGESREKVEAPYYDDGSGRAPRYYQTNAINRTVEAVVRGQDRILLVMATGTGKTYTAFQIIWRLWKSKQKKRILFLADRNILVDQTRSNDFKPFGPAMTKIAKRQIDKSFEIYLSLYQAVTGSEEEQNVYKQFSPDFFDLVVIDECHRGSAAEDSAWREILDYFSSATHIGLTATPKETREVSSIHYFGEPVYSYTLKQGIDDGFLAPYKVVRIDFDKDLLGWRPPKGMRDKNGELIEDRIYNLKDMDRQLVIEARTQKVAEKVTEFLKATDPYQKTIIFCDDINHAERMRSALVNLNPERVAENRKYVMRITGDDQEGKAELDNFINPEQRYPVIATTSKLMTTGVDAQTCKLIVLDQHIRSMTEFKQIIGRGTRINEDYGKYWFTIMDFKKATELFADPAFDGDPVQIYAPQGDDSPVPPDDAVEGDGIVAGDMGQGDGDDFGELGEGDGKKRVRYVIDNVPISVIAERVQYYGPDGKLITESLRDYTRACVKKQFTSLDDFLRRWSDAEQKKAIIDELAAQGVLWEALSEEVEARLAKPLDPFDLICHVAFDQPPLSRRERVEQVKKRNYFARYSGAARQVLEALLDKYADTGIEHIEDIKILQLDPFSQIGAPIELVKAFGGKPGYQKAIHALEAELYAS</sequence>
<dbReference type="InterPro" id="IPR014001">
    <property type="entry name" value="Helicase_ATP-bd"/>
</dbReference>
<keyword evidence="2" id="KW-0547">Nucleotide-binding</keyword>
<reference evidence="2 3" key="1">
    <citation type="submission" date="2021-06" db="EMBL/GenBank/DDBJ databases">
        <title>Differences between aerobic and microaerobic xylene degrading microbial communities.</title>
        <authorList>
            <person name="Banerjee S."/>
            <person name="Tancsics A."/>
        </authorList>
    </citation>
    <scope>NUCLEOTIDE SEQUENCE [LARGE SCALE GENOMIC DNA]</scope>
    <source>
        <strain evidence="2 3">MAP12</strain>
    </source>
</reference>
<keyword evidence="2" id="KW-0378">Hydrolase</keyword>
<comment type="caution">
    <text evidence="2">The sequence shown here is derived from an EMBL/GenBank/DDBJ whole genome shotgun (WGS) entry which is preliminary data.</text>
</comment>
<accession>A0ABS6MUQ6</accession>
<gene>
    <name evidence="2" type="ORF">KRX52_04580</name>
</gene>
<dbReference type="SMART" id="SM00487">
    <property type="entry name" value="DEXDc"/>
    <property type="match status" value="1"/>
</dbReference>
<dbReference type="GO" id="GO:0004386">
    <property type="term" value="F:helicase activity"/>
    <property type="evidence" value="ECO:0007669"/>
    <property type="project" value="UniProtKB-KW"/>
</dbReference>
<protein>
    <submittedName>
        <fullName evidence="2">DEAD/DEAH box helicase family protein</fullName>
    </submittedName>
</protein>
<evidence type="ECO:0000259" key="1">
    <source>
        <dbReference type="PROSITE" id="PS51192"/>
    </source>
</evidence>
<dbReference type="EMBL" id="JAHRGL010000011">
    <property type="protein sequence ID" value="MBV2132071.1"/>
    <property type="molecule type" value="Genomic_DNA"/>
</dbReference>
<organism evidence="2 3">
    <name type="scientific">Geopseudomonas aromaticivorans</name>
    <dbReference type="NCBI Taxonomy" id="2849492"/>
    <lineage>
        <taxon>Bacteria</taxon>
        <taxon>Pseudomonadati</taxon>
        <taxon>Pseudomonadota</taxon>
        <taxon>Gammaproteobacteria</taxon>
        <taxon>Pseudomonadales</taxon>
        <taxon>Pseudomonadaceae</taxon>
        <taxon>Geopseudomonas</taxon>
    </lineage>
</organism>
<dbReference type="InterPro" id="IPR007409">
    <property type="entry name" value="Restrct_endonuc_type1_HsdR_N"/>
</dbReference>
<dbReference type="Pfam" id="PF08463">
    <property type="entry name" value="EcoEI_R_C"/>
    <property type="match status" value="1"/>
</dbReference>
<dbReference type="Proteomes" id="UP000813068">
    <property type="component" value="Unassembled WGS sequence"/>
</dbReference>
<dbReference type="InterPro" id="IPR001650">
    <property type="entry name" value="Helicase_C-like"/>
</dbReference>
<keyword evidence="2" id="KW-0347">Helicase</keyword>